<keyword evidence="1" id="KW-0812">Transmembrane</keyword>
<feature type="transmembrane region" description="Helical" evidence="1">
    <location>
        <begin position="175"/>
        <end position="193"/>
    </location>
</feature>
<sequence>MKKEINSWGEHEAKVRMSFGNATGEHVQIEKPNVTIDFDPNFTVRSWIGRGIILLIIFMFFVLVKRNYFLKAVGSSKYSLSRVQLGWWTMIVICCYIALWSDSGVLVPLTTDTLILLGISAGTAAAAQTIDINRVQALKSQNPAAPVEPANAAHKGQSFLFQILSDHDGINIQRFQSVVFTFFIGVFFVFEVITKFEMPDLDPGILGLMGISSATYAGLKTNEGKN</sequence>
<feature type="transmembrane region" description="Helical" evidence="1">
    <location>
        <begin position="113"/>
        <end position="130"/>
    </location>
</feature>
<reference evidence="2 3" key="1">
    <citation type="submission" date="2016-01" db="EMBL/GenBank/DDBJ databases">
        <title>Genome sequencing of Roseivirga spongicola UST030701-084.</title>
        <authorList>
            <person name="Selvaratnam C."/>
            <person name="Thevarajoo S."/>
            <person name="Goh K.M."/>
            <person name="Ee R."/>
            <person name="Chan K.-G."/>
            <person name="Chong C.S."/>
        </authorList>
    </citation>
    <scope>NUCLEOTIDE SEQUENCE [LARGE SCALE GENOMIC DNA]</scope>
    <source>
        <strain evidence="2 3">UST030701-084</strain>
    </source>
</reference>
<feature type="transmembrane region" description="Helical" evidence="1">
    <location>
        <begin position="85"/>
        <end position="101"/>
    </location>
</feature>
<keyword evidence="1" id="KW-0472">Membrane</keyword>
<keyword evidence="1" id="KW-1133">Transmembrane helix</keyword>
<dbReference type="RefSeq" id="WP_068216902.1">
    <property type="nucleotide sequence ID" value="NZ_LRPC01000001.1"/>
</dbReference>
<accession>A0A150XGZ6</accession>
<evidence type="ECO:0000313" key="3">
    <source>
        <dbReference type="Proteomes" id="UP000075606"/>
    </source>
</evidence>
<keyword evidence="3" id="KW-1185">Reference proteome</keyword>
<proteinExistence type="predicted"/>
<dbReference type="Proteomes" id="UP000075606">
    <property type="component" value="Unassembled WGS sequence"/>
</dbReference>
<protein>
    <submittedName>
        <fullName evidence="2">Uncharacterized protein</fullName>
    </submittedName>
</protein>
<gene>
    <name evidence="2" type="ORF">AWW68_04185</name>
</gene>
<comment type="caution">
    <text evidence="2">The sequence shown here is derived from an EMBL/GenBank/DDBJ whole genome shotgun (WGS) entry which is preliminary data.</text>
</comment>
<name>A0A150XGZ6_9BACT</name>
<dbReference type="AlphaFoldDB" id="A0A150XGZ6"/>
<dbReference type="OrthoDB" id="795005at2"/>
<feature type="transmembrane region" description="Helical" evidence="1">
    <location>
        <begin position="47"/>
        <end position="64"/>
    </location>
</feature>
<evidence type="ECO:0000313" key="2">
    <source>
        <dbReference type="EMBL" id="KYG77974.1"/>
    </source>
</evidence>
<organism evidence="2 3">
    <name type="scientific">Roseivirga spongicola</name>
    <dbReference type="NCBI Taxonomy" id="333140"/>
    <lineage>
        <taxon>Bacteria</taxon>
        <taxon>Pseudomonadati</taxon>
        <taxon>Bacteroidota</taxon>
        <taxon>Cytophagia</taxon>
        <taxon>Cytophagales</taxon>
        <taxon>Roseivirgaceae</taxon>
        <taxon>Roseivirga</taxon>
    </lineage>
</organism>
<dbReference type="STRING" id="333140.AWW68_04185"/>
<evidence type="ECO:0000256" key="1">
    <source>
        <dbReference type="SAM" id="Phobius"/>
    </source>
</evidence>
<dbReference type="EMBL" id="LRPC01000001">
    <property type="protein sequence ID" value="KYG77974.1"/>
    <property type="molecule type" value="Genomic_DNA"/>
</dbReference>